<comment type="caution">
    <text evidence="1">The sequence shown here is derived from an EMBL/GenBank/DDBJ whole genome shotgun (WGS) entry which is preliminary data.</text>
</comment>
<gene>
    <name evidence="1" type="ORF">OBE_17411</name>
</gene>
<feature type="non-terminal residue" evidence="1">
    <location>
        <position position="229"/>
    </location>
</feature>
<dbReference type="InterPro" id="IPR041073">
    <property type="entry name" value="MobL"/>
</dbReference>
<organism evidence="1">
    <name type="scientific">human gut metagenome</name>
    <dbReference type="NCBI Taxonomy" id="408170"/>
    <lineage>
        <taxon>unclassified sequences</taxon>
        <taxon>metagenomes</taxon>
        <taxon>organismal metagenomes</taxon>
    </lineage>
</organism>
<accession>K1SAX8</accession>
<name>K1SAX8_9ZZZZ</name>
<sequence length="229" mass="26820">MSSSNIVVRVKYQKCNNLRESVNKTISYISDKKKADATSIDEYNILKDYMQFASNDSYLYEDKESFSWSTNGDIDARKDLSDIKKMDSKGILWSLVISFPPDFAINKGLITKVDYYNLTKNIMPQLLTGMGFKMNNVTWYCSLHRNTDNPHLHINFFEHHKTISNPKIPYDVIYKLKSNIANYLIDNEKFYKLRDKEFKSITGNISLSELTKIKNQKLFGDKYRRNLNK</sequence>
<evidence type="ECO:0000313" key="1">
    <source>
        <dbReference type="EMBL" id="EKC44556.1"/>
    </source>
</evidence>
<dbReference type="AlphaFoldDB" id="K1SAX8"/>
<reference evidence="1" key="1">
    <citation type="journal article" date="2013" name="Environ. Microbiol.">
        <title>Microbiota from the distal guts of lean and obese adolescents exhibit partial functional redundancy besides clear differences in community structure.</title>
        <authorList>
            <person name="Ferrer M."/>
            <person name="Ruiz A."/>
            <person name="Lanza F."/>
            <person name="Haange S.B."/>
            <person name="Oberbach A."/>
            <person name="Till H."/>
            <person name="Bargiela R."/>
            <person name="Campoy C."/>
            <person name="Segura M.T."/>
            <person name="Richter M."/>
            <person name="von Bergen M."/>
            <person name="Seifert J."/>
            <person name="Suarez A."/>
        </authorList>
    </citation>
    <scope>NUCLEOTIDE SEQUENCE</scope>
</reference>
<proteinExistence type="predicted"/>
<dbReference type="Pfam" id="PF18555">
    <property type="entry name" value="MobL"/>
    <property type="match status" value="1"/>
</dbReference>
<dbReference type="EMBL" id="AJWZ01011626">
    <property type="protein sequence ID" value="EKC44556.1"/>
    <property type="molecule type" value="Genomic_DNA"/>
</dbReference>
<protein>
    <submittedName>
        <fullName evidence="1">Uncharacterized protein</fullName>
    </submittedName>
</protein>